<dbReference type="Proteomes" id="UP000070121">
    <property type="component" value="Unassembled WGS sequence"/>
</dbReference>
<proteinExistence type="predicted"/>
<name>A0A135V926_9PEZI</name>
<keyword evidence="1" id="KW-0472">Membrane</keyword>
<evidence type="ECO:0000313" key="3">
    <source>
        <dbReference type="Proteomes" id="UP000070121"/>
    </source>
</evidence>
<accession>A0A135V926</accession>
<keyword evidence="1" id="KW-0812">Transmembrane</keyword>
<dbReference type="STRING" id="1209931.A0A135V926"/>
<evidence type="ECO:0000313" key="2">
    <source>
        <dbReference type="EMBL" id="KXH69259.1"/>
    </source>
</evidence>
<keyword evidence="1" id="KW-1133">Transmembrane helix</keyword>
<comment type="caution">
    <text evidence="2">The sequence shown here is derived from an EMBL/GenBank/DDBJ whole genome shotgun (WGS) entry which is preliminary data.</text>
</comment>
<gene>
    <name evidence="2" type="ORF">CSAL01_01737</name>
</gene>
<keyword evidence="3" id="KW-1185">Reference proteome</keyword>
<feature type="transmembrane region" description="Helical" evidence="1">
    <location>
        <begin position="123"/>
        <end position="144"/>
    </location>
</feature>
<dbReference type="OrthoDB" id="5279542at2759"/>
<dbReference type="EMBL" id="JFFI01000140">
    <property type="protein sequence ID" value="KXH69259.1"/>
    <property type="molecule type" value="Genomic_DNA"/>
</dbReference>
<protein>
    <submittedName>
        <fullName evidence="2">Uncharacterized protein</fullName>
    </submittedName>
</protein>
<sequence>MDNTPLHPDITTLPPDTGQRHGDFLTAIPYNRSMYRTTLLLRLASMLDAVIILAALAGQKVDDEYYIGNWAFGCPTAAMAWLWSAGDIGAMLVRDRGFRWTKDDPTKLPRSTKFSWGKPGGHVAAHLLIWTPTAAFMAIVISNWLLYQNVGGFGADVDPRQTNIMAAVIFFMFILTVIHFSLFIFAIVEVDNERRHYSDVVFVPRGELCEMVPVPPSTPWELFSPRKLLLSYFANHYVRFVPGADGTVTVARDYSSRQARF</sequence>
<evidence type="ECO:0000256" key="1">
    <source>
        <dbReference type="SAM" id="Phobius"/>
    </source>
</evidence>
<feature type="transmembrane region" description="Helical" evidence="1">
    <location>
        <begin position="164"/>
        <end position="188"/>
    </location>
</feature>
<dbReference type="AlphaFoldDB" id="A0A135V926"/>
<feature type="transmembrane region" description="Helical" evidence="1">
    <location>
        <begin position="70"/>
        <end position="93"/>
    </location>
</feature>
<reference evidence="2 3" key="1">
    <citation type="submission" date="2014-02" db="EMBL/GenBank/DDBJ databases">
        <title>The genome sequence of Colletotrichum salicis CBS 607.94.</title>
        <authorList>
            <person name="Baroncelli R."/>
            <person name="Thon M.R."/>
        </authorList>
    </citation>
    <scope>NUCLEOTIDE SEQUENCE [LARGE SCALE GENOMIC DNA]</scope>
    <source>
        <strain evidence="2 3">CBS 607.94</strain>
    </source>
</reference>
<organism evidence="2 3">
    <name type="scientific">Colletotrichum salicis</name>
    <dbReference type="NCBI Taxonomy" id="1209931"/>
    <lineage>
        <taxon>Eukaryota</taxon>
        <taxon>Fungi</taxon>
        <taxon>Dikarya</taxon>
        <taxon>Ascomycota</taxon>
        <taxon>Pezizomycotina</taxon>
        <taxon>Sordariomycetes</taxon>
        <taxon>Hypocreomycetidae</taxon>
        <taxon>Glomerellales</taxon>
        <taxon>Glomerellaceae</taxon>
        <taxon>Colletotrichum</taxon>
        <taxon>Colletotrichum acutatum species complex</taxon>
    </lineage>
</organism>
<feature type="transmembrane region" description="Helical" evidence="1">
    <location>
        <begin position="39"/>
        <end position="58"/>
    </location>
</feature>